<name>A0A2T5HYY7_9PROT</name>
<feature type="domain" description="CusB-like beta-barrel" evidence="4">
    <location>
        <begin position="255"/>
        <end position="319"/>
    </location>
</feature>
<dbReference type="GO" id="GO:0015679">
    <property type="term" value="P:plasma membrane copper ion transport"/>
    <property type="evidence" value="ECO:0007669"/>
    <property type="project" value="TreeGrafter"/>
</dbReference>
<dbReference type="Pfam" id="PF25954">
    <property type="entry name" value="Beta-barrel_RND_2"/>
    <property type="match status" value="1"/>
</dbReference>
<comment type="caution">
    <text evidence="5">The sequence shown here is derived from an EMBL/GenBank/DDBJ whole genome shotgun (WGS) entry which is preliminary data.</text>
</comment>
<keyword evidence="2" id="KW-0813">Transport</keyword>
<dbReference type="RefSeq" id="WP_107803441.1">
    <property type="nucleotide sequence ID" value="NZ_QAOI01000013.1"/>
</dbReference>
<feature type="chain" id="PRO_5015738055" evidence="3">
    <location>
        <begin position="20"/>
        <end position="416"/>
    </location>
</feature>
<dbReference type="GO" id="GO:0022857">
    <property type="term" value="F:transmembrane transporter activity"/>
    <property type="evidence" value="ECO:0007669"/>
    <property type="project" value="InterPro"/>
</dbReference>
<dbReference type="AlphaFoldDB" id="A0A2T5HYY7"/>
<dbReference type="Proteomes" id="UP000244128">
    <property type="component" value="Unassembled WGS sequence"/>
</dbReference>
<dbReference type="InterPro" id="IPR006143">
    <property type="entry name" value="RND_pump_MFP"/>
</dbReference>
<evidence type="ECO:0000313" key="6">
    <source>
        <dbReference type="Proteomes" id="UP000244128"/>
    </source>
</evidence>
<dbReference type="SUPFAM" id="SSF111369">
    <property type="entry name" value="HlyD-like secretion proteins"/>
    <property type="match status" value="1"/>
</dbReference>
<evidence type="ECO:0000259" key="4">
    <source>
        <dbReference type="Pfam" id="PF25954"/>
    </source>
</evidence>
<dbReference type="InterPro" id="IPR058792">
    <property type="entry name" value="Beta-barrel_RND_2"/>
</dbReference>
<dbReference type="InterPro" id="IPR051909">
    <property type="entry name" value="MFP_Cation_Efflux"/>
</dbReference>
<dbReference type="GO" id="GO:0016020">
    <property type="term" value="C:membrane"/>
    <property type="evidence" value="ECO:0007669"/>
    <property type="project" value="InterPro"/>
</dbReference>
<feature type="signal peptide" evidence="3">
    <location>
        <begin position="1"/>
        <end position="19"/>
    </location>
</feature>
<comment type="similarity">
    <text evidence="1">Belongs to the membrane fusion protein (MFP) (TC 8.A.1) family.</text>
</comment>
<dbReference type="Gene3D" id="2.40.30.170">
    <property type="match status" value="1"/>
</dbReference>
<dbReference type="Gene3D" id="2.40.50.100">
    <property type="match status" value="1"/>
</dbReference>
<keyword evidence="3" id="KW-0732">Signal</keyword>
<accession>A0A2T5HYY7</accession>
<organism evidence="5 6">
    <name type="scientific">Nitrosomonas oligotropha</name>
    <dbReference type="NCBI Taxonomy" id="42354"/>
    <lineage>
        <taxon>Bacteria</taxon>
        <taxon>Pseudomonadati</taxon>
        <taxon>Pseudomonadota</taxon>
        <taxon>Betaproteobacteria</taxon>
        <taxon>Nitrosomonadales</taxon>
        <taxon>Nitrosomonadaceae</taxon>
        <taxon>Nitrosomonas</taxon>
    </lineage>
</organism>
<dbReference type="PANTHER" id="PTHR30097:SF4">
    <property type="entry name" value="SLR6042 PROTEIN"/>
    <property type="match status" value="1"/>
</dbReference>
<dbReference type="NCBIfam" id="TIGR01730">
    <property type="entry name" value="RND_mfp"/>
    <property type="match status" value="1"/>
</dbReference>
<sequence length="416" mass="47841">MKIHILFISILILATFHFASCMSKTANNKNVEADRNQALSKDTHMDPIYYSHNEKEVGAIRLSALKFKSLGIKVGNIPTRDLSGVVNANGWLELFPQHKAVITTIFGANITEIKVIKGEKVKKNQILAYLSHPNLINLQTAYTRTYNQMQFLEREYHRQKRLHDEKIGSDDDIYQQTKARYQIIKSEFEGYDAQLKQLNLDVKKLENGNISQYLPVVSPIDGYIEKILVQTGQFVDPQAQILSIINNDFIHADILVSEKDIHKVKMGQKVSFTVDSVPKKNFSATIFSIEKNFKRNPRVVRVHAEIHQKEYFFIPGMRIHGKIYTDDSSIHALPEEAIIIKNGKPYIFLVETNEQDNKMEWVFNPVEIRTGISDRGWVEISLLKPLPENSKVALNNAYYLISEMKKGETSDITYWR</sequence>
<gene>
    <name evidence="5" type="ORF">C8R26_11332</name>
</gene>
<dbReference type="GO" id="GO:0060003">
    <property type="term" value="P:copper ion export"/>
    <property type="evidence" value="ECO:0007669"/>
    <property type="project" value="TreeGrafter"/>
</dbReference>
<dbReference type="GO" id="GO:0030313">
    <property type="term" value="C:cell envelope"/>
    <property type="evidence" value="ECO:0007669"/>
    <property type="project" value="TreeGrafter"/>
</dbReference>
<dbReference type="PANTHER" id="PTHR30097">
    <property type="entry name" value="CATION EFFLUX SYSTEM PROTEIN CUSB"/>
    <property type="match status" value="1"/>
</dbReference>
<evidence type="ECO:0000256" key="2">
    <source>
        <dbReference type="ARBA" id="ARBA00022448"/>
    </source>
</evidence>
<protein>
    <submittedName>
        <fullName evidence="5">Cobalt-zinc-cadmium efflux system membrane fusion protein</fullName>
    </submittedName>
</protein>
<dbReference type="EMBL" id="QAOI01000013">
    <property type="protein sequence ID" value="PTQ76787.1"/>
    <property type="molecule type" value="Genomic_DNA"/>
</dbReference>
<evidence type="ECO:0000313" key="5">
    <source>
        <dbReference type="EMBL" id="PTQ76787.1"/>
    </source>
</evidence>
<proteinExistence type="inferred from homology"/>
<evidence type="ECO:0000256" key="1">
    <source>
        <dbReference type="ARBA" id="ARBA00009477"/>
    </source>
</evidence>
<reference evidence="5 6" key="1">
    <citation type="submission" date="2018-04" db="EMBL/GenBank/DDBJ databases">
        <title>Active sludge and wastewater microbial communities from Klosterneuburg, Austria.</title>
        <authorList>
            <person name="Wagner M."/>
        </authorList>
    </citation>
    <scope>NUCLEOTIDE SEQUENCE [LARGE SCALE GENOMIC DNA]</scope>
    <source>
        <strain evidence="5 6">Nm49</strain>
    </source>
</reference>
<evidence type="ECO:0000256" key="3">
    <source>
        <dbReference type="SAM" id="SignalP"/>
    </source>
</evidence>